<keyword evidence="1" id="KW-0472">Membrane</keyword>
<dbReference type="InterPro" id="IPR051474">
    <property type="entry name" value="Anti-sigma-K/W_factor"/>
</dbReference>
<reference evidence="3 4" key="1">
    <citation type="journal article" date="2019" name="Int. J. Syst. Evol. Microbiol.">
        <title>The Global Catalogue of Microorganisms (GCM) 10K type strain sequencing project: providing services to taxonomists for standard genome sequencing and annotation.</title>
        <authorList>
            <consortium name="The Broad Institute Genomics Platform"/>
            <consortium name="The Broad Institute Genome Sequencing Center for Infectious Disease"/>
            <person name="Wu L."/>
            <person name="Ma J."/>
        </authorList>
    </citation>
    <scope>NUCLEOTIDE SEQUENCE [LARGE SCALE GENOMIC DNA]</scope>
    <source>
        <strain evidence="3 4">JCM 16083</strain>
    </source>
</reference>
<sequence>MNIEEYIASGILENYILGNCSSQEQQEVECMSHIYPEIREELTNLEVSMENFFMEQQVAPPVDLWDAIAQEIDDEPMMAQTSASINENEADSAVIPQKKPTRIAPVISLISAVAAVFLGILYLNTTKKINTISDELSTLSAQNASMNDSLSRTVAALEFKSSLLTFVTDPASKSIYLKGIPGKYPEGNVLVAWNPTDNKVILNKGNLPQNPPDKQYQLWAIVDGTPVDLGVFDMGDQETLLEMKPVSGAAAFAITLEERGGKPTPNLEELYVLGEVG</sequence>
<proteinExistence type="predicted"/>
<feature type="transmembrane region" description="Helical" evidence="1">
    <location>
        <begin position="103"/>
        <end position="123"/>
    </location>
</feature>
<evidence type="ECO:0000259" key="2">
    <source>
        <dbReference type="Pfam" id="PF10099"/>
    </source>
</evidence>
<dbReference type="Proteomes" id="UP001501126">
    <property type="component" value="Unassembled WGS sequence"/>
</dbReference>
<dbReference type="RefSeq" id="WP_343785154.1">
    <property type="nucleotide sequence ID" value="NZ_BAAAFH010000003.1"/>
</dbReference>
<keyword evidence="1" id="KW-1133">Transmembrane helix</keyword>
<accession>A0ABN1MM18</accession>
<protein>
    <recommendedName>
        <fullName evidence="2">Anti-sigma K factor RskA C-terminal domain-containing protein</fullName>
    </recommendedName>
</protein>
<gene>
    <name evidence="3" type="ORF">GCM10009118_06770</name>
</gene>
<dbReference type="Pfam" id="PF10099">
    <property type="entry name" value="RskA_C"/>
    <property type="match status" value="1"/>
</dbReference>
<dbReference type="EMBL" id="BAAAFH010000003">
    <property type="protein sequence ID" value="GAA0874269.1"/>
    <property type="molecule type" value="Genomic_DNA"/>
</dbReference>
<keyword evidence="1" id="KW-0812">Transmembrane</keyword>
<feature type="domain" description="Anti-sigma K factor RskA C-terminal" evidence="2">
    <location>
        <begin position="111"/>
        <end position="265"/>
    </location>
</feature>
<name>A0ABN1MM18_9FLAO</name>
<evidence type="ECO:0000313" key="4">
    <source>
        <dbReference type="Proteomes" id="UP001501126"/>
    </source>
</evidence>
<keyword evidence="4" id="KW-1185">Reference proteome</keyword>
<evidence type="ECO:0000313" key="3">
    <source>
        <dbReference type="EMBL" id="GAA0874269.1"/>
    </source>
</evidence>
<evidence type="ECO:0000256" key="1">
    <source>
        <dbReference type="SAM" id="Phobius"/>
    </source>
</evidence>
<dbReference type="PANTHER" id="PTHR37461">
    <property type="entry name" value="ANTI-SIGMA-K FACTOR RSKA"/>
    <property type="match status" value="1"/>
</dbReference>
<dbReference type="PANTHER" id="PTHR37461:SF1">
    <property type="entry name" value="ANTI-SIGMA-K FACTOR RSKA"/>
    <property type="match status" value="1"/>
</dbReference>
<organism evidence="3 4">
    <name type="scientific">Wandonia haliotis</name>
    <dbReference type="NCBI Taxonomy" id="574963"/>
    <lineage>
        <taxon>Bacteria</taxon>
        <taxon>Pseudomonadati</taxon>
        <taxon>Bacteroidota</taxon>
        <taxon>Flavobacteriia</taxon>
        <taxon>Flavobacteriales</taxon>
        <taxon>Crocinitomicaceae</taxon>
        <taxon>Wandonia</taxon>
    </lineage>
</organism>
<comment type="caution">
    <text evidence="3">The sequence shown here is derived from an EMBL/GenBank/DDBJ whole genome shotgun (WGS) entry which is preliminary data.</text>
</comment>
<dbReference type="InterPro" id="IPR018764">
    <property type="entry name" value="RskA_C"/>
</dbReference>